<dbReference type="GO" id="GO:0005198">
    <property type="term" value="F:structural molecule activity"/>
    <property type="evidence" value="ECO:0007669"/>
    <property type="project" value="InterPro"/>
</dbReference>
<protein>
    <submittedName>
        <fullName evidence="2">Phage tail protein</fullName>
    </submittedName>
</protein>
<dbReference type="EMBL" id="CP048739">
    <property type="protein sequence ID" value="QIB76122.1"/>
    <property type="molecule type" value="Genomic_DNA"/>
</dbReference>
<evidence type="ECO:0000313" key="3">
    <source>
        <dbReference type="Proteomes" id="UP000294028"/>
    </source>
</evidence>
<evidence type="ECO:0000313" key="1">
    <source>
        <dbReference type="EMBL" id="QIB76122.1"/>
    </source>
</evidence>
<gene>
    <name evidence="2" type="ORF">ELS19_04655</name>
    <name evidence="1" type="ORF">G3I44_18720</name>
</gene>
<dbReference type="PANTHER" id="PTHR38009">
    <property type="entry name" value="CONSERVED HYPOTHETICAL PHAGE TAIL PROTEIN"/>
    <property type="match status" value="1"/>
</dbReference>
<evidence type="ECO:0000313" key="2">
    <source>
        <dbReference type="EMBL" id="RYJ13324.1"/>
    </source>
</evidence>
<dbReference type="EMBL" id="RZHH01000002">
    <property type="protein sequence ID" value="RYJ13324.1"/>
    <property type="molecule type" value="Genomic_DNA"/>
</dbReference>
<dbReference type="Proteomes" id="UP000465846">
    <property type="component" value="Chromosome"/>
</dbReference>
<proteinExistence type="predicted"/>
<dbReference type="Proteomes" id="UP000294028">
    <property type="component" value="Unassembled WGS sequence"/>
</dbReference>
<dbReference type="NCBIfam" id="TIGR02241">
    <property type="entry name" value="conserved hypothetical phage tail region protein"/>
    <property type="match status" value="1"/>
</dbReference>
<reference evidence="1 4" key="2">
    <citation type="submission" date="2020-02" db="EMBL/GenBank/DDBJ databases">
        <title>Whole genome sequence of Halogeometricum borinquense strain wsp4.</title>
        <authorList>
            <person name="Verma D.K."/>
            <person name="Gopal K."/>
            <person name="Prasad E.S."/>
        </authorList>
    </citation>
    <scope>NUCLEOTIDE SEQUENCE [LARGE SCALE GENOMIC DNA]</scope>
    <source>
        <strain evidence="1">Wsp4</strain>
        <strain evidence="4">wsp4</strain>
    </source>
</reference>
<reference evidence="2 3" key="1">
    <citation type="submission" date="2018-12" db="EMBL/GenBank/DDBJ databases">
        <title>Genome analysis provides insights into bioremediation potentialities of Halogeometricum borinquense strain N11.</title>
        <authorList>
            <person name="Najjari A."/>
            <person name="Youssef N."/>
            <person name="Fhoula I."/>
            <person name="Ben Dhia O."/>
            <person name="Mahjoubi M."/>
            <person name="Ouzari H.I."/>
            <person name="Cherif A."/>
        </authorList>
    </citation>
    <scope>NUCLEOTIDE SEQUENCE [LARGE SCALE GENOMIC DNA]</scope>
    <source>
        <strain evidence="2 3">N11</strain>
    </source>
</reference>
<organism evidence="2 3">
    <name type="scientific">Halogeometricum borinquense</name>
    <dbReference type="NCBI Taxonomy" id="60847"/>
    <lineage>
        <taxon>Archaea</taxon>
        <taxon>Methanobacteriati</taxon>
        <taxon>Methanobacteriota</taxon>
        <taxon>Stenosarchaea group</taxon>
        <taxon>Halobacteria</taxon>
        <taxon>Halobacteriales</taxon>
        <taxon>Haloferacaceae</taxon>
        <taxon>Halogeometricum</taxon>
    </lineage>
</organism>
<name>A0A482T6E7_9EURY</name>
<dbReference type="InterPro" id="IPR011747">
    <property type="entry name" value="CHP02241"/>
</dbReference>
<dbReference type="PANTHER" id="PTHR38009:SF1">
    <property type="entry name" value="CONSERVED HYPOTHETICAL PHAGE TAIL PROTEIN"/>
    <property type="match status" value="1"/>
</dbReference>
<dbReference type="OMA" id="ECEGWER"/>
<sequence length="154" mass="16991">MADSANTSNNSPYGQYNFEVVIDGESVAGFSEVSGIAMQLETVSYQEGGVDEYVHQLPDQFAHANLVLQRGLTDDVTFWEWIQDVMSGNVTRKNVTVKVQESHMGPNTWGWQFLGAYPTTWRGPDLIGGRQGGVAIETIELAYKKFNKLSGAPK</sequence>
<accession>A0A482T6E7</accession>
<dbReference type="GeneID" id="9989497"/>
<dbReference type="InterPro" id="IPR010667">
    <property type="entry name" value="Phage_T4_Gp19"/>
</dbReference>
<dbReference type="RefSeq" id="WP_006053438.1">
    <property type="nucleotide sequence ID" value="NZ_CP048739.1"/>
</dbReference>
<dbReference type="AlphaFoldDB" id="A0A482T6E7"/>
<evidence type="ECO:0000313" key="4">
    <source>
        <dbReference type="Proteomes" id="UP000465846"/>
    </source>
</evidence>
<dbReference type="Pfam" id="PF06841">
    <property type="entry name" value="Phage_T4_gp19"/>
    <property type="match status" value="1"/>
</dbReference>